<sequence>MAEKPSHCEFRMRPFDQVLLHNVKLLSHYNAFACCSITQQSKASNDSDQSLGMSSNDSSFVTGNNSIDANGAEECDQYSAPMKHSRHALEDTNTGEICRDGINIGDQTMRATVNSHRVSRHSNDNFAQSDSGGALEDDSACDFPLVLALAATANEMARNTDQMDVRNKSTHCAHHILGIVPRLVIRSMLSSCKCIDLENRLRERDNAVARLELLLRVESMENGVCRISPETFFYSVFPADLHTQKERESALQQKSNTMHHFVQSLQHSLSTQRSFFQKVSEELDISIDDNQDLMVDDASYYMKTLEAKVLELKAVSDAEKRSFAEIRFFALKWKHNRMIFYSQAGTAETHLKSHFRRLILATSRFFFRHRDRQVIRNDVSTSHFIWDVHIDFYRRNQSHRSALLAAGIHPVPMCSENE</sequence>
<accession>A0A024G547</accession>
<evidence type="ECO:0000313" key="1">
    <source>
        <dbReference type="EMBL" id="CCI41802.1"/>
    </source>
</evidence>
<dbReference type="Proteomes" id="UP000053237">
    <property type="component" value="Unassembled WGS sequence"/>
</dbReference>
<proteinExistence type="predicted"/>
<dbReference type="InParanoid" id="A0A024G547"/>
<keyword evidence="2" id="KW-1185">Reference proteome</keyword>
<gene>
    <name evidence="1" type="ORF">BN9_025860</name>
</gene>
<evidence type="ECO:0000313" key="2">
    <source>
        <dbReference type="Proteomes" id="UP000053237"/>
    </source>
</evidence>
<reference evidence="1 2" key="1">
    <citation type="submission" date="2012-05" db="EMBL/GenBank/DDBJ databases">
        <title>Recombination and specialization in a pathogen metapopulation.</title>
        <authorList>
            <person name="Gardiner A."/>
            <person name="Kemen E."/>
            <person name="Schultz-Larsen T."/>
            <person name="MacLean D."/>
            <person name="Van Oosterhout C."/>
            <person name="Jones J.D.G."/>
        </authorList>
    </citation>
    <scope>NUCLEOTIDE SEQUENCE [LARGE SCALE GENOMIC DNA]</scope>
    <source>
        <strain evidence="1 2">Ac Nc2</strain>
    </source>
</reference>
<dbReference type="STRING" id="65357.A0A024G547"/>
<protein>
    <submittedName>
        <fullName evidence="1">Uncharacterized protein</fullName>
    </submittedName>
</protein>
<dbReference type="AlphaFoldDB" id="A0A024G547"/>
<name>A0A024G547_9STRA</name>
<comment type="caution">
    <text evidence="1">The sequence shown here is derived from an EMBL/GenBank/DDBJ whole genome shotgun (WGS) entry which is preliminary data.</text>
</comment>
<dbReference type="EMBL" id="CAIX01000024">
    <property type="protein sequence ID" value="CCI41802.1"/>
    <property type="molecule type" value="Genomic_DNA"/>
</dbReference>
<organism evidence="1 2">
    <name type="scientific">Albugo candida</name>
    <dbReference type="NCBI Taxonomy" id="65357"/>
    <lineage>
        <taxon>Eukaryota</taxon>
        <taxon>Sar</taxon>
        <taxon>Stramenopiles</taxon>
        <taxon>Oomycota</taxon>
        <taxon>Peronosporomycetes</taxon>
        <taxon>Albuginales</taxon>
        <taxon>Albuginaceae</taxon>
        <taxon>Albugo</taxon>
    </lineage>
</organism>